<proteinExistence type="predicted"/>
<gene>
    <name evidence="2" type="ORF">RFH51_04795</name>
</gene>
<accession>A0AAW8JGP5</accession>
<evidence type="ECO:0000313" key="3">
    <source>
        <dbReference type="Proteomes" id="UP001243195"/>
    </source>
</evidence>
<evidence type="ECO:0000313" key="2">
    <source>
        <dbReference type="EMBL" id="MDQ9070776.1"/>
    </source>
</evidence>
<dbReference type="RefSeq" id="WP_308955345.1">
    <property type="nucleotide sequence ID" value="NZ_JAVICY010000002.1"/>
</dbReference>
<name>A0AAW8JGP5_9GAMM</name>
<dbReference type="Proteomes" id="UP001243195">
    <property type="component" value="Unassembled WGS sequence"/>
</dbReference>
<feature type="signal peptide" evidence="1">
    <location>
        <begin position="1"/>
        <end position="22"/>
    </location>
</feature>
<reference evidence="2" key="1">
    <citation type="submission" date="2023-08" db="EMBL/GenBank/DDBJ databases">
        <title>Emergence of clinically-relevant ST2 carbapenem-resistant Acinetobacter baumannii strains in hospital sewages in Zhejiang, East of China.</title>
        <authorList>
            <person name="Kaichao C."/>
            <person name="Zhang R."/>
        </authorList>
    </citation>
    <scope>NUCLEOTIDE SEQUENCE</scope>
    <source>
        <strain evidence="2">M-SY-60</strain>
    </source>
</reference>
<evidence type="ECO:0008006" key="4">
    <source>
        <dbReference type="Google" id="ProtNLM"/>
    </source>
</evidence>
<organism evidence="2 3">
    <name type="scientific">Acinetobacter gerneri</name>
    <dbReference type="NCBI Taxonomy" id="202952"/>
    <lineage>
        <taxon>Bacteria</taxon>
        <taxon>Pseudomonadati</taxon>
        <taxon>Pseudomonadota</taxon>
        <taxon>Gammaproteobacteria</taxon>
        <taxon>Moraxellales</taxon>
        <taxon>Moraxellaceae</taxon>
        <taxon>Acinetobacter</taxon>
    </lineage>
</organism>
<comment type="caution">
    <text evidence="2">The sequence shown here is derived from an EMBL/GenBank/DDBJ whole genome shotgun (WGS) entry which is preliminary data.</text>
</comment>
<protein>
    <recommendedName>
        <fullName evidence="4">DUF3108 domain-containing protein</fullName>
    </recommendedName>
</protein>
<evidence type="ECO:0000256" key="1">
    <source>
        <dbReference type="SAM" id="SignalP"/>
    </source>
</evidence>
<dbReference type="AlphaFoldDB" id="A0AAW8JGP5"/>
<keyword evidence="1" id="KW-0732">Signal</keyword>
<dbReference type="EMBL" id="JAVIDA010000004">
    <property type="protein sequence ID" value="MDQ9070776.1"/>
    <property type="molecule type" value="Genomic_DNA"/>
</dbReference>
<feature type="chain" id="PRO_5044026840" description="DUF3108 domain-containing protein" evidence="1">
    <location>
        <begin position="23"/>
        <end position="139"/>
    </location>
</feature>
<sequence>MFNKFLCSSCILTSVFLSTAHADDVYYQFGDTALAFDLDSIVYDLPNKNKFDITATRKVVGQVETQNYTGNFDEDNITQYHMRFDCKKKTLQFLDMMIGDKNNGEVKYKNTEKGPVIKALQGSDQDMLNLVCSNAETAQ</sequence>